<dbReference type="PROSITE" id="PS51257">
    <property type="entry name" value="PROKAR_LIPOPROTEIN"/>
    <property type="match status" value="1"/>
</dbReference>
<dbReference type="VEuPathDB" id="FungiDB:BO78DRAFT_110798"/>
<feature type="transmembrane region" description="Helical" evidence="1">
    <location>
        <begin position="36"/>
        <end position="55"/>
    </location>
</feature>
<proteinExistence type="predicted"/>
<organism evidence="3 4">
    <name type="scientific">Aspergillus sclerotiicarbonarius (strain CBS 121057 / IBT 28362)</name>
    <dbReference type="NCBI Taxonomy" id="1448318"/>
    <lineage>
        <taxon>Eukaryota</taxon>
        <taxon>Fungi</taxon>
        <taxon>Dikarya</taxon>
        <taxon>Ascomycota</taxon>
        <taxon>Pezizomycotina</taxon>
        <taxon>Eurotiomycetes</taxon>
        <taxon>Eurotiomycetidae</taxon>
        <taxon>Eurotiales</taxon>
        <taxon>Aspergillaceae</taxon>
        <taxon>Aspergillus</taxon>
        <taxon>Aspergillus subgen. Circumdati</taxon>
    </lineage>
</organism>
<sequence>MALHRSGSYLLLSFLLAFFFPSIAACRHSVTFFSSFSSLLLLISPLFSFSFFFFYSPIFSHLWRHLFSPQASSFSSPPFPRSVLIFIPFPIVSRSSPLLSSLQLHDPSKFKYLATSYHKVASMVPTVRGGSRVLSVIANPVSTAFPWHILVSLSACVYVSASFSPSPCLAAWACSEWISVGEGS</sequence>
<feature type="signal peptide" evidence="2">
    <location>
        <begin position="1"/>
        <end position="25"/>
    </location>
</feature>
<dbReference type="OrthoDB" id="10616694at2759"/>
<keyword evidence="1" id="KW-1133">Transmembrane helix</keyword>
<keyword evidence="1" id="KW-0472">Membrane</keyword>
<protein>
    <submittedName>
        <fullName evidence="3">Uncharacterized protein</fullName>
    </submittedName>
</protein>
<keyword evidence="2" id="KW-0732">Signal</keyword>
<evidence type="ECO:0000313" key="3">
    <source>
        <dbReference type="EMBL" id="PYI06765.1"/>
    </source>
</evidence>
<accession>A0A319EGE2</accession>
<dbReference type="AlphaFoldDB" id="A0A319EGE2"/>
<dbReference type="EMBL" id="KZ826347">
    <property type="protein sequence ID" value="PYI06765.1"/>
    <property type="molecule type" value="Genomic_DNA"/>
</dbReference>
<reference evidence="3 4" key="1">
    <citation type="submission" date="2018-02" db="EMBL/GenBank/DDBJ databases">
        <title>The genomes of Aspergillus section Nigri reveals drivers in fungal speciation.</title>
        <authorList>
            <consortium name="DOE Joint Genome Institute"/>
            <person name="Vesth T.C."/>
            <person name="Nybo J."/>
            <person name="Theobald S."/>
            <person name="Brandl J."/>
            <person name="Frisvad J.C."/>
            <person name="Nielsen K.F."/>
            <person name="Lyhne E.K."/>
            <person name="Kogle M.E."/>
            <person name="Kuo A."/>
            <person name="Riley R."/>
            <person name="Clum A."/>
            <person name="Nolan M."/>
            <person name="Lipzen A."/>
            <person name="Salamov A."/>
            <person name="Henrissat B."/>
            <person name="Wiebenga A."/>
            <person name="De vries R.P."/>
            <person name="Grigoriev I.V."/>
            <person name="Mortensen U.H."/>
            <person name="Andersen M.R."/>
            <person name="Baker S.E."/>
        </authorList>
    </citation>
    <scope>NUCLEOTIDE SEQUENCE [LARGE SCALE GENOMIC DNA]</scope>
    <source>
        <strain evidence="3 4">CBS 121057</strain>
    </source>
</reference>
<dbReference type="Proteomes" id="UP000248423">
    <property type="component" value="Unassembled WGS sequence"/>
</dbReference>
<keyword evidence="4" id="KW-1185">Reference proteome</keyword>
<feature type="chain" id="PRO_5016437080" evidence="2">
    <location>
        <begin position="26"/>
        <end position="184"/>
    </location>
</feature>
<evidence type="ECO:0000256" key="2">
    <source>
        <dbReference type="SAM" id="SignalP"/>
    </source>
</evidence>
<evidence type="ECO:0000256" key="1">
    <source>
        <dbReference type="SAM" id="Phobius"/>
    </source>
</evidence>
<keyword evidence="1" id="KW-0812">Transmembrane</keyword>
<gene>
    <name evidence="3" type="ORF">BO78DRAFT_110798</name>
</gene>
<evidence type="ECO:0000313" key="4">
    <source>
        <dbReference type="Proteomes" id="UP000248423"/>
    </source>
</evidence>
<name>A0A319EGE2_ASPSB</name>